<feature type="region of interest" description="Disordered" evidence="1">
    <location>
        <begin position="1"/>
        <end position="32"/>
    </location>
</feature>
<feature type="region of interest" description="Disordered" evidence="1">
    <location>
        <begin position="38"/>
        <end position="57"/>
    </location>
</feature>
<evidence type="ECO:0000313" key="2">
    <source>
        <dbReference type="EMBL" id="KAL5105490.1"/>
    </source>
</evidence>
<dbReference type="Proteomes" id="UP001651158">
    <property type="component" value="Unassembled WGS sequence"/>
</dbReference>
<reference evidence="2 3" key="1">
    <citation type="journal article" date="2022" name="Front. Cell. Infect. Microbiol.">
        <title>The Genomes of Two Strains of Taenia crassiceps the Animal Model for the Study of Human Cysticercosis.</title>
        <authorList>
            <person name="Bobes R.J."/>
            <person name="Estrada K."/>
            <person name="Rios-Valencia D.G."/>
            <person name="Calderon-Gallegos A."/>
            <person name="de la Torre P."/>
            <person name="Carrero J.C."/>
            <person name="Sanchez-Flores A."/>
            <person name="Laclette J.P."/>
        </authorList>
    </citation>
    <scope>NUCLEOTIDE SEQUENCE [LARGE SCALE GENOMIC DNA]</scope>
    <source>
        <strain evidence="2">WFUcys</strain>
    </source>
</reference>
<gene>
    <name evidence="2" type="ORF">TcWFU_005794</name>
</gene>
<accession>A0ABR4Q7U6</accession>
<dbReference type="EMBL" id="JAKROA010000008">
    <property type="protein sequence ID" value="KAL5105490.1"/>
    <property type="molecule type" value="Genomic_DNA"/>
</dbReference>
<evidence type="ECO:0000256" key="1">
    <source>
        <dbReference type="SAM" id="MobiDB-lite"/>
    </source>
</evidence>
<name>A0ABR4Q7U6_9CEST</name>
<sequence>MQLRGNSVRSRRPRPPNHVSSSPALLHGGNAQSIIKRKAANTTLAAGRTPSASEEGANLEHPYSATFVPCCATVVLLVHSLQRHKSRGGKGIKH</sequence>
<organism evidence="2 3">
    <name type="scientific">Taenia crassiceps</name>
    <dbReference type="NCBI Taxonomy" id="6207"/>
    <lineage>
        <taxon>Eukaryota</taxon>
        <taxon>Metazoa</taxon>
        <taxon>Spiralia</taxon>
        <taxon>Lophotrochozoa</taxon>
        <taxon>Platyhelminthes</taxon>
        <taxon>Cestoda</taxon>
        <taxon>Eucestoda</taxon>
        <taxon>Cyclophyllidea</taxon>
        <taxon>Taeniidae</taxon>
        <taxon>Taenia</taxon>
    </lineage>
</organism>
<keyword evidence="3" id="KW-1185">Reference proteome</keyword>
<proteinExistence type="predicted"/>
<evidence type="ECO:0000313" key="3">
    <source>
        <dbReference type="Proteomes" id="UP001651158"/>
    </source>
</evidence>
<comment type="caution">
    <text evidence="2">The sequence shown here is derived from an EMBL/GenBank/DDBJ whole genome shotgun (WGS) entry which is preliminary data.</text>
</comment>
<protein>
    <submittedName>
        <fullName evidence="2">Uncharacterized protein</fullName>
    </submittedName>
</protein>